<proteinExistence type="predicted"/>
<name>A0ABW1JEB0_9ACTN</name>
<evidence type="ECO:0000256" key="1">
    <source>
        <dbReference type="SAM" id="SignalP"/>
    </source>
</evidence>
<reference evidence="3" key="1">
    <citation type="journal article" date="2019" name="Int. J. Syst. Evol. Microbiol.">
        <title>The Global Catalogue of Microorganisms (GCM) 10K type strain sequencing project: providing services to taxonomists for standard genome sequencing and annotation.</title>
        <authorList>
            <consortium name="The Broad Institute Genomics Platform"/>
            <consortium name="The Broad Institute Genome Sequencing Center for Infectious Disease"/>
            <person name="Wu L."/>
            <person name="Ma J."/>
        </authorList>
    </citation>
    <scope>NUCLEOTIDE SEQUENCE [LARGE SCALE GENOMIC DNA]</scope>
    <source>
        <strain evidence="3">KACC 14249</strain>
    </source>
</reference>
<sequence length="497" mass="48841">MPSRPSRPRRVVLTAALAAGALVGTVPWLIAPAASAAPTVCPPPLDERAAPDYDGDFAADLTVGVPTGLVGGVPTGAVDIHYAQGRAQRVGPASFIGIPAAAGDLFGASVESLPPDQTADSCDDLAIGAPGSDRGRGAVVIAHGSLTGLTSAGAVRLTGRSAGERFGASIALGSASADTTSYDLYVGAPNRTVSGRAGAGAVDIYRVQKATGAATYLGAVTEDTPGVPGVAEAGDHFGTVLAFSDTLAVGVPDETSGSHRQAGDVVLVKTSTTGAVTAARLLQQGYQGLPGVAETGDRVGAALSWSGDALWVGEPGEAIGRAAGAGQVQVFRSAWVSRSSGDVGTITQNTYAVPGTVQAGDHFGASVNAQGNLCSAQAAAVGSPGEDIGSVRDAGEVTIVLSVAGANACQRSYHQGPGGGLGGAAEAGDQVGAALSALNPWDSLDLVVGIPGEGVGSSAHAGGVTVVHPGLAPRSYGDSAGRVTNSRYGAVLEPSAW</sequence>
<feature type="signal peptide" evidence="1">
    <location>
        <begin position="1"/>
        <end position="36"/>
    </location>
</feature>
<feature type="chain" id="PRO_5047265123" description="Secreted protein" evidence="1">
    <location>
        <begin position="37"/>
        <end position="497"/>
    </location>
</feature>
<dbReference type="PANTHER" id="PTHR36220:SF1">
    <property type="entry name" value="GAMMA TUBULIN COMPLEX COMPONENT C-TERMINAL DOMAIN-CONTAINING PROTEIN"/>
    <property type="match status" value="1"/>
</dbReference>
<dbReference type="InterPro" id="IPR013519">
    <property type="entry name" value="Int_alpha_beta-p"/>
</dbReference>
<keyword evidence="3" id="KW-1185">Reference proteome</keyword>
<dbReference type="Proteomes" id="UP001596189">
    <property type="component" value="Unassembled WGS sequence"/>
</dbReference>
<dbReference type="Gene3D" id="2.130.10.130">
    <property type="entry name" value="Integrin alpha, N-terminal"/>
    <property type="match status" value="2"/>
</dbReference>
<dbReference type="SMART" id="SM00191">
    <property type="entry name" value="Int_alpha"/>
    <property type="match status" value="3"/>
</dbReference>
<dbReference type="PROSITE" id="PS51318">
    <property type="entry name" value="TAT"/>
    <property type="match status" value="1"/>
</dbReference>
<accession>A0ABW1JEB0</accession>
<dbReference type="EMBL" id="JBHSRD010000004">
    <property type="protein sequence ID" value="MFC6007682.1"/>
    <property type="molecule type" value="Genomic_DNA"/>
</dbReference>
<keyword evidence="1" id="KW-0732">Signal</keyword>
<dbReference type="RefSeq" id="WP_345715639.1">
    <property type="nucleotide sequence ID" value="NZ_BAABFP010000002.1"/>
</dbReference>
<protein>
    <recommendedName>
        <fullName evidence="4">Secreted protein</fullName>
    </recommendedName>
</protein>
<dbReference type="PANTHER" id="PTHR36220">
    <property type="entry name" value="UNNAMED PRODUCT"/>
    <property type="match status" value="1"/>
</dbReference>
<gene>
    <name evidence="2" type="ORF">ACFQDO_11135</name>
</gene>
<dbReference type="InterPro" id="IPR006311">
    <property type="entry name" value="TAT_signal"/>
</dbReference>
<dbReference type="SUPFAM" id="SSF69318">
    <property type="entry name" value="Integrin alpha N-terminal domain"/>
    <property type="match status" value="1"/>
</dbReference>
<dbReference type="InterPro" id="IPR028994">
    <property type="entry name" value="Integrin_alpha_N"/>
</dbReference>
<evidence type="ECO:0000313" key="3">
    <source>
        <dbReference type="Proteomes" id="UP001596189"/>
    </source>
</evidence>
<evidence type="ECO:0000313" key="2">
    <source>
        <dbReference type="EMBL" id="MFC6007682.1"/>
    </source>
</evidence>
<comment type="caution">
    <text evidence="2">The sequence shown here is derived from an EMBL/GenBank/DDBJ whole genome shotgun (WGS) entry which is preliminary data.</text>
</comment>
<organism evidence="2 3">
    <name type="scientific">Angustibacter luteus</name>
    <dbReference type="NCBI Taxonomy" id="658456"/>
    <lineage>
        <taxon>Bacteria</taxon>
        <taxon>Bacillati</taxon>
        <taxon>Actinomycetota</taxon>
        <taxon>Actinomycetes</taxon>
        <taxon>Kineosporiales</taxon>
        <taxon>Kineosporiaceae</taxon>
    </lineage>
</organism>
<evidence type="ECO:0008006" key="4">
    <source>
        <dbReference type="Google" id="ProtNLM"/>
    </source>
</evidence>